<feature type="binding site" evidence="6">
    <location>
        <position position="85"/>
    </location>
    <ligand>
        <name>S-adenosyl-L-methionine</name>
        <dbReference type="ChEBI" id="CHEBI:59789"/>
    </ligand>
</feature>
<evidence type="ECO:0000256" key="6">
    <source>
        <dbReference type="HAMAP-Rule" id="MF_01007"/>
    </source>
</evidence>
<dbReference type="Gene3D" id="1.10.150.170">
    <property type="entry name" value="Putative methyltransferase TM0872, insert domain"/>
    <property type="match status" value="1"/>
</dbReference>
<dbReference type="RefSeq" id="WP_194215883.1">
    <property type="nucleotide sequence ID" value="NZ_CP061205.1"/>
</dbReference>
<dbReference type="EMBL" id="JBHRSL010000010">
    <property type="protein sequence ID" value="MFC3053027.1"/>
    <property type="molecule type" value="Genomic_DNA"/>
</dbReference>
<gene>
    <name evidence="6 7" type="primary">rsmH</name>
    <name evidence="7" type="ORF">ACFOKA_14020</name>
</gene>
<comment type="function">
    <text evidence="6">Specifically methylates the N4 position of cytidine in position 1402 (C1402) of 16S rRNA.</text>
</comment>
<dbReference type="InterPro" id="IPR029063">
    <property type="entry name" value="SAM-dependent_MTases_sf"/>
</dbReference>
<dbReference type="GO" id="GO:0008168">
    <property type="term" value="F:methyltransferase activity"/>
    <property type="evidence" value="ECO:0007669"/>
    <property type="project" value="UniProtKB-KW"/>
</dbReference>
<evidence type="ECO:0000256" key="5">
    <source>
        <dbReference type="ARBA" id="ARBA00022691"/>
    </source>
</evidence>
<dbReference type="Gene3D" id="3.40.50.150">
    <property type="entry name" value="Vaccinia Virus protein VP39"/>
    <property type="match status" value="1"/>
</dbReference>
<dbReference type="SUPFAM" id="SSF53335">
    <property type="entry name" value="S-adenosyl-L-methionine-dependent methyltransferases"/>
    <property type="match status" value="1"/>
</dbReference>
<evidence type="ECO:0000313" key="7">
    <source>
        <dbReference type="EMBL" id="MFC3053027.1"/>
    </source>
</evidence>
<comment type="similarity">
    <text evidence="1 6">Belongs to the methyltransferase superfamily. RsmH family.</text>
</comment>
<organism evidence="7 8">
    <name type="scientific">Kordiimonas pumila</name>
    <dbReference type="NCBI Taxonomy" id="2161677"/>
    <lineage>
        <taxon>Bacteria</taxon>
        <taxon>Pseudomonadati</taxon>
        <taxon>Pseudomonadota</taxon>
        <taxon>Alphaproteobacteria</taxon>
        <taxon>Kordiimonadales</taxon>
        <taxon>Kordiimonadaceae</taxon>
        <taxon>Kordiimonas</taxon>
    </lineage>
</organism>
<dbReference type="PANTHER" id="PTHR11265:SF0">
    <property type="entry name" value="12S RRNA N4-METHYLCYTIDINE METHYLTRANSFERASE"/>
    <property type="match status" value="1"/>
</dbReference>
<feature type="binding site" evidence="6">
    <location>
        <begin position="40"/>
        <end position="42"/>
    </location>
    <ligand>
        <name>S-adenosyl-L-methionine</name>
        <dbReference type="ChEBI" id="CHEBI:59789"/>
    </ligand>
</feature>
<dbReference type="NCBIfam" id="TIGR00006">
    <property type="entry name" value="16S rRNA (cytosine(1402)-N(4))-methyltransferase RsmH"/>
    <property type="match status" value="1"/>
</dbReference>
<keyword evidence="4 6" id="KW-0808">Transferase</keyword>
<accession>A0ABV7D778</accession>
<reference evidence="8" key="1">
    <citation type="journal article" date="2019" name="Int. J. Syst. Evol. Microbiol.">
        <title>The Global Catalogue of Microorganisms (GCM) 10K type strain sequencing project: providing services to taxonomists for standard genome sequencing and annotation.</title>
        <authorList>
            <consortium name="The Broad Institute Genomics Platform"/>
            <consortium name="The Broad Institute Genome Sequencing Center for Infectious Disease"/>
            <person name="Wu L."/>
            <person name="Ma J."/>
        </authorList>
    </citation>
    <scope>NUCLEOTIDE SEQUENCE [LARGE SCALE GENOMIC DNA]</scope>
    <source>
        <strain evidence="8">KCTC 62164</strain>
    </source>
</reference>
<dbReference type="EC" id="2.1.1.199" evidence="6"/>
<protein>
    <recommendedName>
        <fullName evidence="6">Ribosomal RNA small subunit methyltransferase H</fullName>
        <ecNumber evidence="6">2.1.1.199</ecNumber>
    </recommendedName>
    <alternativeName>
        <fullName evidence="6">16S rRNA m(4)C1402 methyltransferase</fullName>
    </alternativeName>
    <alternativeName>
        <fullName evidence="6">rRNA (cytosine-N(4)-)-methyltransferase RsmH</fullName>
    </alternativeName>
</protein>
<sequence length="333" mass="35990">MQRNATQKASQHIPVLLDEIVTALEPQDNKVYVDGTFGAGGYTRAILEAADCSVVAIDRDPDAIKRAETFAVEYPNRFKILQGCFGDMAELLAGAGVDAVDGIVLDIGVSSFQIDEAERGFSFQSDGPLDMRMAQSGQSAADVVNTFAEEDIANIIYELGDERKSRRIAAAIVRARLDQPFTRTKELADLVESVVGRPPRKAGQKQVHPATRTFQALRIYVNDELGELSRGLAGAESLLSEGGRLVVVSFHSLEDRIVKQFMAERGGRTAGGSRHMPQSTEVGLPPSFYLKTKGAVKPGKDELVGNARARSSRLRTAVRTAHPAWGEGEGGYA</sequence>
<comment type="catalytic activity">
    <reaction evidence="6">
        <text>cytidine(1402) in 16S rRNA + S-adenosyl-L-methionine = N(4)-methylcytidine(1402) in 16S rRNA + S-adenosyl-L-homocysteine + H(+)</text>
        <dbReference type="Rhea" id="RHEA:42928"/>
        <dbReference type="Rhea" id="RHEA-COMP:10286"/>
        <dbReference type="Rhea" id="RHEA-COMP:10287"/>
        <dbReference type="ChEBI" id="CHEBI:15378"/>
        <dbReference type="ChEBI" id="CHEBI:57856"/>
        <dbReference type="ChEBI" id="CHEBI:59789"/>
        <dbReference type="ChEBI" id="CHEBI:74506"/>
        <dbReference type="ChEBI" id="CHEBI:82748"/>
        <dbReference type="EC" id="2.1.1.199"/>
    </reaction>
</comment>
<dbReference type="GO" id="GO:0032259">
    <property type="term" value="P:methylation"/>
    <property type="evidence" value="ECO:0007669"/>
    <property type="project" value="UniProtKB-KW"/>
</dbReference>
<evidence type="ECO:0000256" key="1">
    <source>
        <dbReference type="ARBA" id="ARBA00010396"/>
    </source>
</evidence>
<dbReference type="Pfam" id="PF01795">
    <property type="entry name" value="Methyltransf_5"/>
    <property type="match status" value="1"/>
</dbReference>
<feature type="binding site" evidence="6">
    <location>
        <position position="58"/>
    </location>
    <ligand>
        <name>S-adenosyl-L-methionine</name>
        <dbReference type="ChEBI" id="CHEBI:59789"/>
    </ligand>
</feature>
<proteinExistence type="inferred from homology"/>
<comment type="caution">
    <text evidence="7">The sequence shown here is derived from an EMBL/GenBank/DDBJ whole genome shotgun (WGS) entry which is preliminary data.</text>
</comment>
<keyword evidence="2 6" id="KW-0698">rRNA processing</keyword>
<evidence type="ECO:0000256" key="4">
    <source>
        <dbReference type="ARBA" id="ARBA00022679"/>
    </source>
</evidence>
<evidence type="ECO:0000256" key="3">
    <source>
        <dbReference type="ARBA" id="ARBA00022603"/>
    </source>
</evidence>
<evidence type="ECO:0000256" key="2">
    <source>
        <dbReference type="ARBA" id="ARBA00022552"/>
    </source>
</evidence>
<keyword evidence="5 6" id="KW-0949">S-adenosyl-L-methionine</keyword>
<dbReference type="SUPFAM" id="SSF81799">
    <property type="entry name" value="Putative methyltransferase TM0872, insert domain"/>
    <property type="match status" value="1"/>
</dbReference>
<dbReference type="InterPro" id="IPR002903">
    <property type="entry name" value="RsmH"/>
</dbReference>
<dbReference type="HAMAP" id="MF_01007">
    <property type="entry name" value="16SrRNA_methyltr_H"/>
    <property type="match status" value="1"/>
</dbReference>
<keyword evidence="3 6" id="KW-0489">Methyltransferase</keyword>
<feature type="binding site" evidence="6">
    <location>
        <position position="106"/>
    </location>
    <ligand>
        <name>S-adenosyl-L-methionine</name>
        <dbReference type="ChEBI" id="CHEBI:59789"/>
    </ligand>
</feature>
<dbReference type="PANTHER" id="PTHR11265">
    <property type="entry name" value="S-ADENOSYL-METHYLTRANSFERASE MRAW"/>
    <property type="match status" value="1"/>
</dbReference>
<dbReference type="PIRSF" id="PIRSF004486">
    <property type="entry name" value="MraW"/>
    <property type="match status" value="1"/>
</dbReference>
<feature type="binding site" evidence="6">
    <location>
        <position position="113"/>
    </location>
    <ligand>
        <name>S-adenosyl-L-methionine</name>
        <dbReference type="ChEBI" id="CHEBI:59789"/>
    </ligand>
</feature>
<dbReference type="Proteomes" id="UP001595444">
    <property type="component" value="Unassembled WGS sequence"/>
</dbReference>
<keyword evidence="6" id="KW-0963">Cytoplasm</keyword>
<comment type="subcellular location">
    <subcellularLocation>
        <location evidence="6">Cytoplasm</location>
    </subcellularLocation>
</comment>
<dbReference type="InterPro" id="IPR023397">
    <property type="entry name" value="SAM-dep_MeTrfase_MraW_recog"/>
</dbReference>
<keyword evidence="8" id="KW-1185">Reference proteome</keyword>
<dbReference type="CDD" id="cd02440">
    <property type="entry name" value="AdoMet_MTases"/>
    <property type="match status" value="1"/>
</dbReference>
<name>A0ABV7D778_9PROT</name>
<evidence type="ECO:0000313" key="8">
    <source>
        <dbReference type="Proteomes" id="UP001595444"/>
    </source>
</evidence>